<evidence type="ECO:0000313" key="1">
    <source>
        <dbReference type="EMBL" id="CAD8935853.1"/>
    </source>
</evidence>
<dbReference type="AlphaFoldDB" id="A0A7S1D3W4"/>
<gene>
    <name evidence="1" type="ORF">CTEN0397_LOCUS6887</name>
</gene>
<dbReference type="EMBL" id="HBFW01010709">
    <property type="protein sequence ID" value="CAD8935853.1"/>
    <property type="molecule type" value="Transcribed_RNA"/>
</dbReference>
<reference evidence="1" key="1">
    <citation type="submission" date="2021-01" db="EMBL/GenBank/DDBJ databases">
        <authorList>
            <person name="Corre E."/>
            <person name="Pelletier E."/>
            <person name="Niang G."/>
            <person name="Scheremetjew M."/>
            <person name="Finn R."/>
            <person name="Kale V."/>
            <person name="Holt S."/>
            <person name="Cochrane G."/>
            <person name="Meng A."/>
            <person name="Brown T."/>
            <person name="Cohen L."/>
        </authorList>
    </citation>
    <scope>NUCLEOTIDE SEQUENCE</scope>
    <source>
        <strain evidence="1">ECT3854</strain>
    </source>
</reference>
<proteinExistence type="predicted"/>
<accession>A0A7S1D3W4</accession>
<sequence>MKNWHIVQTHHDYCDPSGLPTAVEDEFHEFDGVCDSCDIKRTFIPNAPTCPMPNCTDSSGSNAYAKLVELGCTTGCATNQTCRDNYTTLRVVHDSCPDGALPEAAEVGLHDFEGPCETVICNAPGSELDQTTCANPASSGTMQNMVALVTTAALTGAAMVLA</sequence>
<name>A0A7S1D3W4_CYCTE</name>
<organism evidence="1">
    <name type="scientific">Cyclophora tenuis</name>
    <name type="common">Marine diatom</name>
    <dbReference type="NCBI Taxonomy" id="216820"/>
    <lineage>
        <taxon>Eukaryota</taxon>
        <taxon>Sar</taxon>
        <taxon>Stramenopiles</taxon>
        <taxon>Ochrophyta</taxon>
        <taxon>Bacillariophyta</taxon>
        <taxon>Fragilariophyceae</taxon>
        <taxon>Fragilariophycidae</taxon>
        <taxon>Cyclophorales</taxon>
        <taxon>Cyclophoraceae</taxon>
        <taxon>Cyclophora</taxon>
    </lineage>
</organism>
<protein>
    <submittedName>
        <fullName evidence="1">Uncharacterized protein</fullName>
    </submittedName>
</protein>